<dbReference type="InterPro" id="IPR025713">
    <property type="entry name" value="MotB-like_N_dom"/>
</dbReference>
<keyword evidence="9" id="KW-0966">Cell projection</keyword>
<evidence type="ECO:0000256" key="2">
    <source>
        <dbReference type="ARBA" id="ARBA00008914"/>
    </source>
</evidence>
<dbReference type="EMBL" id="FAXC01000086">
    <property type="protein sequence ID" value="CUV08584.1"/>
    <property type="molecule type" value="Genomic_DNA"/>
</dbReference>
<name>A0A160VHP4_9ZZZZ</name>
<keyword evidence="5 7" id="KW-1133">Transmembrane helix</keyword>
<accession>A0A160VHP4</accession>
<evidence type="ECO:0000256" key="3">
    <source>
        <dbReference type="ARBA" id="ARBA00022475"/>
    </source>
</evidence>
<comment type="subcellular location">
    <subcellularLocation>
        <location evidence="1">Cell membrane</location>
        <topology evidence="1">Single-pass membrane protein</topology>
    </subcellularLocation>
</comment>
<keyword evidence="4 7" id="KW-0812">Transmembrane</keyword>
<evidence type="ECO:0000256" key="5">
    <source>
        <dbReference type="ARBA" id="ARBA00022989"/>
    </source>
</evidence>
<evidence type="ECO:0000313" key="9">
    <source>
        <dbReference type="EMBL" id="CUV08584.1"/>
    </source>
</evidence>
<dbReference type="AlphaFoldDB" id="A0A160VHP4"/>
<dbReference type="Pfam" id="PF13677">
    <property type="entry name" value="MotB_plug"/>
    <property type="match status" value="1"/>
</dbReference>
<comment type="similarity">
    <text evidence="2">Belongs to the MotB family.</text>
</comment>
<evidence type="ECO:0000256" key="7">
    <source>
        <dbReference type="SAM" id="Phobius"/>
    </source>
</evidence>
<keyword evidence="6 7" id="KW-0472">Membrane</keyword>
<dbReference type="InterPro" id="IPR006665">
    <property type="entry name" value="OmpA-like"/>
</dbReference>
<sequence>MAVDSFGMSVEEAKAKSTAWAVTYADLVTLLLTFFILLLVILNDAEKHIDRVINMLLDETYEELKENIESSYVSVDRVTKGVKITMASGRLFKSMDDDVQTLVYPLLRQIGGIVRVSKLLNIDEDERFNVLLGALEKRGGFLNVEIRCEGHTDDLPLPKQTQFASNWDLSTSRALNIVKLLSEFSRIPESKFSAMGYGEFRPVIPISSIGKNAVDIRNARAKNRRVEIYMDAFIKKNTLTN</sequence>
<dbReference type="GO" id="GO:0005886">
    <property type="term" value="C:plasma membrane"/>
    <property type="evidence" value="ECO:0007669"/>
    <property type="project" value="UniProtKB-SubCell"/>
</dbReference>
<keyword evidence="9" id="KW-0282">Flagellum</keyword>
<dbReference type="SUPFAM" id="SSF103088">
    <property type="entry name" value="OmpA-like"/>
    <property type="match status" value="1"/>
</dbReference>
<reference evidence="9" key="1">
    <citation type="submission" date="2015-10" db="EMBL/GenBank/DDBJ databases">
        <authorList>
            <person name="Gilbert D.G."/>
        </authorList>
    </citation>
    <scope>NUCLEOTIDE SEQUENCE</scope>
</reference>
<dbReference type="PANTHER" id="PTHR30329">
    <property type="entry name" value="STATOR ELEMENT OF FLAGELLAR MOTOR COMPLEX"/>
    <property type="match status" value="1"/>
</dbReference>
<dbReference type="CDD" id="cd07185">
    <property type="entry name" value="OmpA_C-like"/>
    <property type="match status" value="1"/>
</dbReference>
<organism evidence="9">
    <name type="scientific">hydrothermal vent metagenome</name>
    <dbReference type="NCBI Taxonomy" id="652676"/>
    <lineage>
        <taxon>unclassified sequences</taxon>
        <taxon>metagenomes</taxon>
        <taxon>ecological metagenomes</taxon>
    </lineage>
</organism>
<feature type="transmembrane region" description="Helical" evidence="7">
    <location>
        <begin position="20"/>
        <end position="42"/>
    </location>
</feature>
<evidence type="ECO:0000259" key="8">
    <source>
        <dbReference type="PROSITE" id="PS51123"/>
    </source>
</evidence>
<feature type="domain" description="OmpA-like" evidence="8">
    <location>
        <begin position="79"/>
        <end position="234"/>
    </location>
</feature>
<keyword evidence="9" id="KW-0969">Cilium</keyword>
<protein>
    <submittedName>
        <fullName evidence="9">Flagellar motor rotation protein MotB</fullName>
    </submittedName>
</protein>
<dbReference type="Pfam" id="PF00691">
    <property type="entry name" value="OmpA"/>
    <property type="match status" value="1"/>
</dbReference>
<dbReference type="PANTHER" id="PTHR30329:SF21">
    <property type="entry name" value="LIPOPROTEIN YIAD-RELATED"/>
    <property type="match status" value="1"/>
</dbReference>
<dbReference type="InterPro" id="IPR050330">
    <property type="entry name" value="Bact_OuterMem_StrucFunc"/>
</dbReference>
<evidence type="ECO:0000256" key="4">
    <source>
        <dbReference type="ARBA" id="ARBA00022692"/>
    </source>
</evidence>
<dbReference type="PROSITE" id="PS51123">
    <property type="entry name" value="OMPA_2"/>
    <property type="match status" value="1"/>
</dbReference>
<gene>
    <name evidence="9" type="ORF">MGWOODY_Mmi1826</name>
</gene>
<dbReference type="InterPro" id="IPR036737">
    <property type="entry name" value="OmpA-like_sf"/>
</dbReference>
<proteinExistence type="inferred from homology"/>
<dbReference type="Gene3D" id="3.30.1330.60">
    <property type="entry name" value="OmpA-like domain"/>
    <property type="match status" value="1"/>
</dbReference>
<evidence type="ECO:0000256" key="1">
    <source>
        <dbReference type="ARBA" id="ARBA00004162"/>
    </source>
</evidence>
<keyword evidence="3" id="KW-1003">Cell membrane</keyword>
<evidence type="ECO:0000256" key="6">
    <source>
        <dbReference type="ARBA" id="ARBA00023136"/>
    </source>
</evidence>